<gene>
    <name evidence="2" type="ORF">ILUMI_16463</name>
</gene>
<feature type="region of interest" description="Disordered" evidence="1">
    <location>
        <begin position="1"/>
        <end position="29"/>
    </location>
</feature>
<protein>
    <submittedName>
        <fullName evidence="2">Uncharacterized protein</fullName>
    </submittedName>
</protein>
<dbReference type="OrthoDB" id="6772212at2759"/>
<organism evidence="2 3">
    <name type="scientific">Ignelater luminosus</name>
    <name type="common">Cucubano</name>
    <name type="synonym">Pyrophorus luminosus</name>
    <dbReference type="NCBI Taxonomy" id="2038154"/>
    <lineage>
        <taxon>Eukaryota</taxon>
        <taxon>Metazoa</taxon>
        <taxon>Ecdysozoa</taxon>
        <taxon>Arthropoda</taxon>
        <taxon>Hexapoda</taxon>
        <taxon>Insecta</taxon>
        <taxon>Pterygota</taxon>
        <taxon>Neoptera</taxon>
        <taxon>Endopterygota</taxon>
        <taxon>Coleoptera</taxon>
        <taxon>Polyphaga</taxon>
        <taxon>Elateriformia</taxon>
        <taxon>Elateroidea</taxon>
        <taxon>Elateridae</taxon>
        <taxon>Agrypninae</taxon>
        <taxon>Pyrophorini</taxon>
        <taxon>Ignelater</taxon>
    </lineage>
</organism>
<evidence type="ECO:0000256" key="1">
    <source>
        <dbReference type="SAM" id="MobiDB-lite"/>
    </source>
</evidence>
<evidence type="ECO:0000313" key="3">
    <source>
        <dbReference type="Proteomes" id="UP000801492"/>
    </source>
</evidence>
<dbReference type="EMBL" id="VTPC01063475">
    <property type="protein sequence ID" value="KAF2889710.1"/>
    <property type="molecule type" value="Genomic_DNA"/>
</dbReference>
<dbReference type="AlphaFoldDB" id="A0A8K0G2V4"/>
<feature type="compositionally biased region" description="Low complexity" evidence="1">
    <location>
        <begin position="10"/>
        <end position="21"/>
    </location>
</feature>
<evidence type="ECO:0000313" key="2">
    <source>
        <dbReference type="EMBL" id="KAF2889710.1"/>
    </source>
</evidence>
<keyword evidence="3" id="KW-1185">Reference proteome</keyword>
<name>A0A8K0G2V4_IGNLU</name>
<sequence>MDHKDMNNRLLTSSFLSSSSSSDEEYRPRRQRVFLQRRDPFIEFEDIDFKTRFRLSKTCMKELLRVFGNHLQPLSNRNNIAIDMVDEEPKENPDVAIPLIAHSQDVFQQPQNQHTAVRTAVINTVF</sequence>
<comment type="caution">
    <text evidence="2">The sequence shown here is derived from an EMBL/GenBank/DDBJ whole genome shotgun (WGS) entry which is preliminary data.</text>
</comment>
<proteinExistence type="predicted"/>
<accession>A0A8K0G2V4</accession>
<dbReference type="Proteomes" id="UP000801492">
    <property type="component" value="Unassembled WGS sequence"/>
</dbReference>
<reference evidence="2" key="1">
    <citation type="submission" date="2019-08" db="EMBL/GenBank/DDBJ databases">
        <title>The genome of the North American firefly Photinus pyralis.</title>
        <authorList>
            <consortium name="Photinus pyralis genome working group"/>
            <person name="Fallon T.R."/>
            <person name="Sander Lower S.E."/>
            <person name="Weng J.-K."/>
        </authorList>
    </citation>
    <scope>NUCLEOTIDE SEQUENCE</scope>
    <source>
        <strain evidence="2">TRF0915ILg1</strain>
        <tissue evidence="2">Whole body</tissue>
    </source>
</reference>